<dbReference type="EMBL" id="BGZK01006173">
    <property type="protein sequence ID" value="GBP16972.1"/>
    <property type="molecule type" value="Genomic_DNA"/>
</dbReference>
<dbReference type="Proteomes" id="UP000299102">
    <property type="component" value="Unassembled WGS sequence"/>
</dbReference>
<proteinExistence type="predicted"/>
<evidence type="ECO:0000313" key="2">
    <source>
        <dbReference type="Proteomes" id="UP000299102"/>
    </source>
</evidence>
<evidence type="ECO:0000313" key="1">
    <source>
        <dbReference type="EMBL" id="GBP16972.1"/>
    </source>
</evidence>
<gene>
    <name evidence="1" type="ORF">EVAR_72279_1</name>
</gene>
<name>A0A4C1TSI0_EUMVA</name>
<organism evidence="1 2">
    <name type="scientific">Eumeta variegata</name>
    <name type="common">Bagworm moth</name>
    <name type="synonym">Eumeta japonica</name>
    <dbReference type="NCBI Taxonomy" id="151549"/>
    <lineage>
        <taxon>Eukaryota</taxon>
        <taxon>Metazoa</taxon>
        <taxon>Ecdysozoa</taxon>
        <taxon>Arthropoda</taxon>
        <taxon>Hexapoda</taxon>
        <taxon>Insecta</taxon>
        <taxon>Pterygota</taxon>
        <taxon>Neoptera</taxon>
        <taxon>Endopterygota</taxon>
        <taxon>Lepidoptera</taxon>
        <taxon>Glossata</taxon>
        <taxon>Ditrysia</taxon>
        <taxon>Tineoidea</taxon>
        <taxon>Psychidae</taxon>
        <taxon>Oiketicinae</taxon>
        <taxon>Eumeta</taxon>
    </lineage>
</organism>
<comment type="caution">
    <text evidence="1">The sequence shown here is derived from an EMBL/GenBank/DDBJ whole genome shotgun (WGS) entry which is preliminary data.</text>
</comment>
<dbReference type="OrthoDB" id="6929905at2759"/>
<accession>A0A4C1TSI0</accession>
<reference evidence="1 2" key="1">
    <citation type="journal article" date="2019" name="Commun. Biol.">
        <title>The bagworm genome reveals a unique fibroin gene that provides high tensile strength.</title>
        <authorList>
            <person name="Kono N."/>
            <person name="Nakamura H."/>
            <person name="Ohtoshi R."/>
            <person name="Tomita M."/>
            <person name="Numata K."/>
            <person name="Arakawa K."/>
        </authorList>
    </citation>
    <scope>NUCLEOTIDE SEQUENCE [LARGE SCALE GENOMIC DNA]</scope>
</reference>
<sequence length="163" mass="18431">MSYAHRTHPQAADRGVGVMDFQVTIIRLVDCMPGYTILLLYAVPSQATRSQRVNWTRLNQRENTEPIEATHLEEEAASRGSALGTKFIRILLRKAKKAEERFVHDKPFRSFVSLGEVWSGARLKLVSVDDIPRRWGGCNGSAEPHEPGAILPVLQRESWSTHR</sequence>
<keyword evidence="2" id="KW-1185">Reference proteome</keyword>
<dbReference type="AlphaFoldDB" id="A0A4C1TSI0"/>
<protein>
    <submittedName>
        <fullName evidence="1">Uncharacterized protein</fullName>
    </submittedName>
</protein>